<comment type="caution">
    <text evidence="3">The sequence shown here is derived from an EMBL/GenBank/DDBJ whole genome shotgun (WGS) entry which is preliminary data.</text>
</comment>
<proteinExistence type="predicted"/>
<dbReference type="Proteomes" id="UP000624709">
    <property type="component" value="Unassembled WGS sequence"/>
</dbReference>
<feature type="region of interest" description="Disordered" evidence="1">
    <location>
        <begin position="1"/>
        <end position="22"/>
    </location>
</feature>
<dbReference type="SUPFAM" id="SSF53335">
    <property type="entry name" value="S-adenosyl-L-methionine-dependent methyltransferases"/>
    <property type="match status" value="1"/>
</dbReference>
<sequence length="246" mass="27062">MKRTEPTHGEDPAMPAQPADGSGDAVIALAPDQVMAGAAVYSRSILAAYDVWVLGFVCSAVWHCPRRHMLKHYDRNVGRRHLDLGPGTGFFLDRCTFPADRPQVVLADLNDEVLRKTAGRLARYRPAMYRRDVLQPLEFGAARFDSVGMNFLLHCMPGDIKQKAVVFDNVLPYVVKGGRIFGATVLTHGVRHGRLAPKALESLNADGVMSNKDDSLADLDAALGARFERYQLRVRGSVAMFEVSVV</sequence>
<dbReference type="InterPro" id="IPR029063">
    <property type="entry name" value="SAM-dependent_MTases_sf"/>
</dbReference>
<gene>
    <name evidence="3" type="ORF">Apa02nite_005240</name>
</gene>
<accession>A0ABQ4B171</accession>
<dbReference type="Gene3D" id="3.40.50.150">
    <property type="entry name" value="Vaccinia Virus protein VP39"/>
    <property type="match status" value="1"/>
</dbReference>
<organism evidence="3 4">
    <name type="scientific">Actinoplanes palleronii</name>
    <dbReference type="NCBI Taxonomy" id="113570"/>
    <lineage>
        <taxon>Bacteria</taxon>
        <taxon>Bacillati</taxon>
        <taxon>Actinomycetota</taxon>
        <taxon>Actinomycetes</taxon>
        <taxon>Micromonosporales</taxon>
        <taxon>Micromonosporaceae</taxon>
        <taxon>Actinoplanes</taxon>
    </lineage>
</organism>
<dbReference type="Pfam" id="PF08242">
    <property type="entry name" value="Methyltransf_12"/>
    <property type="match status" value="1"/>
</dbReference>
<dbReference type="InterPro" id="IPR013217">
    <property type="entry name" value="Methyltransf_12"/>
</dbReference>
<dbReference type="CDD" id="cd02440">
    <property type="entry name" value="AdoMet_MTases"/>
    <property type="match status" value="1"/>
</dbReference>
<evidence type="ECO:0000313" key="4">
    <source>
        <dbReference type="Proteomes" id="UP000624709"/>
    </source>
</evidence>
<dbReference type="EMBL" id="BOMS01000009">
    <property type="protein sequence ID" value="GIE64416.1"/>
    <property type="molecule type" value="Genomic_DNA"/>
</dbReference>
<evidence type="ECO:0000256" key="1">
    <source>
        <dbReference type="SAM" id="MobiDB-lite"/>
    </source>
</evidence>
<feature type="compositionally biased region" description="Basic and acidic residues" evidence="1">
    <location>
        <begin position="1"/>
        <end position="11"/>
    </location>
</feature>
<feature type="domain" description="Methyltransferase type 12" evidence="2">
    <location>
        <begin position="82"/>
        <end position="180"/>
    </location>
</feature>
<name>A0ABQ4B171_9ACTN</name>
<reference evidence="3 4" key="1">
    <citation type="submission" date="2021-01" db="EMBL/GenBank/DDBJ databases">
        <title>Whole genome shotgun sequence of Actinoplanes palleronii NBRC 14916.</title>
        <authorList>
            <person name="Komaki H."/>
            <person name="Tamura T."/>
        </authorList>
    </citation>
    <scope>NUCLEOTIDE SEQUENCE [LARGE SCALE GENOMIC DNA]</scope>
    <source>
        <strain evidence="3 4">NBRC 14916</strain>
    </source>
</reference>
<evidence type="ECO:0000259" key="2">
    <source>
        <dbReference type="Pfam" id="PF08242"/>
    </source>
</evidence>
<evidence type="ECO:0000313" key="3">
    <source>
        <dbReference type="EMBL" id="GIE64416.1"/>
    </source>
</evidence>
<keyword evidence="4" id="KW-1185">Reference proteome</keyword>
<dbReference type="InterPro" id="IPR016584">
    <property type="entry name" value="MeTrfase_VrtF"/>
</dbReference>
<protein>
    <recommendedName>
        <fullName evidence="2">Methyltransferase type 12 domain-containing protein</fullName>
    </recommendedName>
</protein>
<dbReference type="PIRSF" id="PIRSF011491">
    <property type="entry name" value="Mtase_YbcY_prd"/>
    <property type="match status" value="1"/>
</dbReference>